<dbReference type="CDD" id="cd02440">
    <property type="entry name" value="AdoMet_MTases"/>
    <property type="match status" value="1"/>
</dbReference>
<accession>A0A1W6L9C5</accession>
<evidence type="ECO:0000313" key="2">
    <source>
        <dbReference type="Proteomes" id="UP000193427"/>
    </source>
</evidence>
<dbReference type="STRING" id="946333.A4W93_13160"/>
<organism evidence="1 2">
    <name type="scientific">Piscinibacter gummiphilus</name>
    <dbReference type="NCBI Taxonomy" id="946333"/>
    <lineage>
        <taxon>Bacteria</taxon>
        <taxon>Pseudomonadati</taxon>
        <taxon>Pseudomonadota</taxon>
        <taxon>Betaproteobacteria</taxon>
        <taxon>Burkholderiales</taxon>
        <taxon>Sphaerotilaceae</taxon>
        <taxon>Piscinibacter</taxon>
    </lineage>
</organism>
<name>A0A1W6L9C5_9BURK</name>
<gene>
    <name evidence="1" type="ORF">A4W93_13160</name>
</gene>
<sequence>MAWNEGYVVEEAYTSGFFRKQSPVHLSVACALNGFEPVDTRKPFTYLELGSGQGFTANVLAAANPHAQFFAADFMPGHVVTAQELADAARLGNVTHLENSFAELAAGAADLPPLDFITMHGVYSWINPENRRHIVDLVARYLKPGGILYVSYNALPGWSAATPLQRLVIEHARVHPQRLGTQVTQAKALIDQLVDAKAYYFTSNQESTVLRSRLDSWARDKPVYLAHEYLNASWQALYHADVVRDFAAAKLDFAASAELCMNVDPRQLPDDQRAIVESIDDPVLRETVLDYIQNTAFRSDIFIRGARRMSPARRQQWWDQIGVALTVPRRFATLGQPVEEGAKGFASPLLDMLEDGPMSVLELAERNRCAPDAIANVISLLVWHDQGAPFIVSAQSPAKAASVRLNTEVALDAVLNDRYQALASPLLGSGISSSALQRLVYHALCERPQPVDRNALTQWIWQVLTDQGPPIILHHDPLPDRETELQEIGRAVDDILALRAPIWHQLHMV</sequence>
<dbReference type="RefSeq" id="WP_169726535.1">
    <property type="nucleotide sequence ID" value="NZ_BSPR01000007.1"/>
</dbReference>
<dbReference type="Gene3D" id="3.40.50.150">
    <property type="entry name" value="Vaccinia Virus protein VP39"/>
    <property type="match status" value="1"/>
</dbReference>
<proteinExistence type="predicted"/>
<dbReference type="InterPro" id="IPR013217">
    <property type="entry name" value="Methyltransf_12"/>
</dbReference>
<dbReference type="KEGG" id="rgu:A4W93_13160"/>
<keyword evidence="2" id="KW-1185">Reference proteome</keyword>
<dbReference type="InterPro" id="IPR029063">
    <property type="entry name" value="SAM-dependent_MTases_sf"/>
</dbReference>
<reference evidence="1 2" key="1">
    <citation type="submission" date="2016-04" db="EMBL/GenBank/DDBJ databases">
        <title>Complete genome sequence of natural rubber-degrading, novel Gram-negative bacterium, Rhizobacter gummiphilus strain NS21.</title>
        <authorList>
            <person name="Tabata M."/>
            <person name="Kasai D."/>
            <person name="Fukuda M."/>
        </authorList>
    </citation>
    <scope>NUCLEOTIDE SEQUENCE [LARGE SCALE GENOMIC DNA]</scope>
    <source>
        <strain evidence="1 2">NS21</strain>
    </source>
</reference>
<protein>
    <submittedName>
        <fullName evidence="1">Uncharacterized protein</fullName>
    </submittedName>
</protein>
<evidence type="ECO:0000313" key="1">
    <source>
        <dbReference type="EMBL" id="ARN20768.1"/>
    </source>
</evidence>
<dbReference type="Proteomes" id="UP000193427">
    <property type="component" value="Chromosome"/>
</dbReference>
<dbReference type="Pfam" id="PF10119">
    <property type="entry name" value="MethyTransf_Reg"/>
    <property type="match status" value="1"/>
</dbReference>
<dbReference type="AlphaFoldDB" id="A0A1W6L9C5"/>
<dbReference type="Pfam" id="PF08242">
    <property type="entry name" value="Methyltransf_12"/>
    <property type="match status" value="1"/>
</dbReference>
<dbReference type="EMBL" id="CP015118">
    <property type="protein sequence ID" value="ARN20768.1"/>
    <property type="molecule type" value="Genomic_DNA"/>
</dbReference>
<dbReference type="SUPFAM" id="SSF53335">
    <property type="entry name" value="S-adenosyl-L-methionine-dependent methyltransferases"/>
    <property type="match status" value="1"/>
</dbReference>
<dbReference type="InterPro" id="IPR018773">
    <property type="entry name" value="MeTrfase_reg_dom_prd"/>
</dbReference>